<dbReference type="Pfam" id="PF14744">
    <property type="entry name" value="WASH-7_mid"/>
    <property type="match status" value="1"/>
</dbReference>
<feature type="domain" description="WASH complex subunit 4 N-terminal" evidence="2">
    <location>
        <begin position="29"/>
        <end position="581"/>
    </location>
</feature>
<keyword evidence="4" id="KW-1185">Reference proteome</keyword>
<dbReference type="AlphaFoldDB" id="A0A1I7ZUI8"/>
<protein>
    <submittedName>
        <fullName evidence="5">WASH complex subunit 7</fullName>
    </submittedName>
</protein>
<evidence type="ECO:0000259" key="2">
    <source>
        <dbReference type="Pfam" id="PF14745"/>
    </source>
</evidence>
<evidence type="ECO:0000313" key="4">
    <source>
        <dbReference type="Proteomes" id="UP000095287"/>
    </source>
</evidence>
<dbReference type="InterPro" id="IPR028282">
    <property type="entry name" value="WASH-7_central"/>
</dbReference>
<dbReference type="Pfam" id="PF14746">
    <property type="entry name" value="WASH-7_C"/>
    <property type="match status" value="1"/>
</dbReference>
<dbReference type="GO" id="GO:0007032">
    <property type="term" value="P:endosome organization"/>
    <property type="evidence" value="ECO:0007669"/>
    <property type="project" value="TreeGrafter"/>
</dbReference>
<sequence length="1142" mass="130880">MEEPREDRAIYTEQRKFAKMLERVKEVEASESSYIPPQDHYVMCVNGARDTTNLFKLVNSGNDIVDKCVVTFSTLIIEVESLKEEAKDFYSGLLLYGEYASNSDQEHLNHVRTISRFLPFLQKLSLFITRIHEVVRNFVLQLLNFTRISETVLAKARNRSLLSVWNALGDVLSILVIIEEIVASHPCLLDHWGSYVKSIQMVHHNPSQFLADVERLTPFQSLVSQLDLQLMGASVFRNCCEQVFEADISSDEAFLDRFYKSLNDLFEQWDRSATVVAGTQPLMRICCLASLYQIIRKSLDKKLMKSLWGTYRKLPSFTIVGDIVWCPCEFLSRVVPGGETFIDKKSMASLTALRQSVFEHQLESLVGDAEGLEADCGEWRNEMNERCFENSGKQADASGCLTQQFETVVKGSLLSDRMMRVLKCILNGQASSSTKSALSKSNAAAIFKIFEMVKTVESVFLEHWSSILDLSQQVCQMWSGDVLRIVEAVKNSLTSPAGIVDSIRGATASQNTRNIDVISSLTVMQQVLSGNISRNRLITATVALEMANYMKVFKWGDIQYVNDCLRRIETAHKLGYLFSQVSTCAILYWHRSLCKAYFDTMLIDENGAPLNQNAIHFYRAIDDACAILKSAAHCEPGEMIDSYRKEIFSLYEQTHLKKLCHLVENDLRLSIHSHLQLDDRTPSNPNSCRNSGLQALLRISKLRIGSKVLDGTRFVEKYLEKTFYNLSAVALYDCHTYSRMRLLAYDKYGLILTDSRLPFERIEQGLDIIFVMRNIEMFVSNYNYNLNEQTRCQVFYERESNSRYLNVLGVEHVSNSIRTHGLGIMNTTVNFTYQFLKKRFFVFSQFLYDDHIKSQLSKDLRFYRENTENLGKMYPVKRAERFNTEIRKLGVSADDESYLDRFRVLVTQIGNAIGYVRLLKSGAIEASEYASNLLLDGESDEPMKLSSLVEESGGSQSTCDAALMFDGLSESITRYFLNNNDYMQLLVEVFSTEFRNYEKFGHLRNFFMIVPPLTVNFVEHILASKGRLGKRGSSGRNYTFTDDGFCMGIAYILILLDQFDHFTSLNWFDSVLKKCDDERQKVENAHKEAVKDKTNESYSHSLALKLSRLHNYQQEFKLLMYTLHSARIFLHIENNDSSWEDF</sequence>
<dbReference type="GO" id="GO:0005768">
    <property type="term" value="C:endosome"/>
    <property type="evidence" value="ECO:0007669"/>
    <property type="project" value="TreeGrafter"/>
</dbReference>
<feature type="domain" description="WASH complex subunit 7 central" evidence="1">
    <location>
        <begin position="587"/>
        <end position="934"/>
    </location>
</feature>
<proteinExistence type="predicted"/>
<dbReference type="GO" id="GO:0071203">
    <property type="term" value="C:WASH complex"/>
    <property type="evidence" value="ECO:0007669"/>
    <property type="project" value="InterPro"/>
</dbReference>
<accession>A0A1I7ZUI8</accession>
<name>A0A1I7ZUI8_9BILA</name>
<dbReference type="Pfam" id="PF14745">
    <property type="entry name" value="WASH-4_N"/>
    <property type="match status" value="1"/>
</dbReference>
<evidence type="ECO:0000313" key="5">
    <source>
        <dbReference type="WBParaSite" id="L893_g29955.t1"/>
    </source>
</evidence>
<dbReference type="InterPro" id="IPR028283">
    <property type="entry name" value="WASH-7_C"/>
</dbReference>
<feature type="domain" description="WASH complex subunit 7 C-terminal" evidence="3">
    <location>
        <begin position="958"/>
        <end position="1130"/>
    </location>
</feature>
<evidence type="ECO:0000259" key="1">
    <source>
        <dbReference type="Pfam" id="PF14744"/>
    </source>
</evidence>
<dbReference type="WBParaSite" id="L893_g29955.t1">
    <property type="protein sequence ID" value="L893_g29955.t1"/>
    <property type="gene ID" value="L893_g29955"/>
</dbReference>
<organism evidence="4 5">
    <name type="scientific">Steinernema glaseri</name>
    <dbReference type="NCBI Taxonomy" id="37863"/>
    <lineage>
        <taxon>Eukaryota</taxon>
        <taxon>Metazoa</taxon>
        <taxon>Ecdysozoa</taxon>
        <taxon>Nematoda</taxon>
        <taxon>Chromadorea</taxon>
        <taxon>Rhabditida</taxon>
        <taxon>Tylenchina</taxon>
        <taxon>Panagrolaimomorpha</taxon>
        <taxon>Strongyloidoidea</taxon>
        <taxon>Steinernematidae</taxon>
        <taxon>Steinernema</taxon>
    </lineage>
</organism>
<evidence type="ECO:0000259" key="3">
    <source>
        <dbReference type="Pfam" id="PF14746"/>
    </source>
</evidence>
<dbReference type="GO" id="GO:0016197">
    <property type="term" value="P:endosomal transport"/>
    <property type="evidence" value="ECO:0007669"/>
    <property type="project" value="TreeGrafter"/>
</dbReference>
<dbReference type="PANTHER" id="PTHR31409">
    <property type="entry name" value="WASH COMPLEX SUBUNIT 4"/>
    <property type="match status" value="1"/>
</dbReference>
<dbReference type="InterPro" id="IPR027307">
    <property type="entry name" value="WASH7"/>
</dbReference>
<dbReference type="InterPro" id="IPR028191">
    <property type="entry name" value="WASH-4_N"/>
</dbReference>
<dbReference type="PANTHER" id="PTHR31409:SF0">
    <property type="entry name" value="WASH COMPLEX SUBUNIT 4"/>
    <property type="match status" value="1"/>
</dbReference>
<dbReference type="Proteomes" id="UP000095287">
    <property type="component" value="Unplaced"/>
</dbReference>
<reference evidence="5" key="1">
    <citation type="submission" date="2016-11" db="UniProtKB">
        <authorList>
            <consortium name="WormBaseParasite"/>
        </authorList>
    </citation>
    <scope>IDENTIFICATION</scope>
</reference>